<dbReference type="AlphaFoldDB" id="A0AAP2G2J3"/>
<name>A0AAP2G2J3_9BACT</name>
<dbReference type="Proteomes" id="UP001319104">
    <property type="component" value="Unassembled WGS sequence"/>
</dbReference>
<evidence type="ECO:0000313" key="2">
    <source>
        <dbReference type="Proteomes" id="UP001319104"/>
    </source>
</evidence>
<comment type="caution">
    <text evidence="1">The sequence shown here is derived from an EMBL/GenBank/DDBJ whole genome shotgun (WGS) entry which is preliminary data.</text>
</comment>
<protein>
    <submittedName>
        <fullName evidence="1">Uncharacterized protein</fullName>
    </submittedName>
</protein>
<evidence type="ECO:0000313" key="1">
    <source>
        <dbReference type="EMBL" id="MBS9525847.1"/>
    </source>
</evidence>
<sequence>MWKETLPENCPPTTAAELNQDVFRILQNENSSENDFTPYVKLYPDNKRYKTFCKAYAISFYDNIENAREAIKMASKRGKTIGNCIGQFKLAATDGKSEYTPSNGHFSTWFYNSWDFNNFNCSFVTSINED</sequence>
<dbReference type="RefSeq" id="WP_213946707.1">
    <property type="nucleotide sequence ID" value="NZ_JAHCMY010000021.1"/>
</dbReference>
<gene>
    <name evidence="1" type="ORF">KI659_17635</name>
</gene>
<reference evidence="1 2" key="1">
    <citation type="submission" date="2021-05" db="EMBL/GenBank/DDBJ databases">
        <authorList>
            <person name="Zhang Z.D."/>
            <person name="Osman G."/>
        </authorList>
    </citation>
    <scope>NUCLEOTIDE SEQUENCE [LARGE SCALE GENOMIC DNA]</scope>
    <source>
        <strain evidence="1 2">KCTC 32217</strain>
    </source>
</reference>
<keyword evidence="2" id="KW-1185">Reference proteome</keyword>
<accession>A0AAP2G2J3</accession>
<proteinExistence type="predicted"/>
<organism evidence="1 2">
    <name type="scientific">Litoribacter ruber</name>
    <dbReference type="NCBI Taxonomy" id="702568"/>
    <lineage>
        <taxon>Bacteria</taxon>
        <taxon>Pseudomonadati</taxon>
        <taxon>Bacteroidota</taxon>
        <taxon>Cytophagia</taxon>
        <taxon>Cytophagales</taxon>
        <taxon>Cyclobacteriaceae</taxon>
        <taxon>Litoribacter</taxon>
    </lineage>
</organism>
<dbReference type="EMBL" id="JAHCMY010000021">
    <property type="protein sequence ID" value="MBS9525847.1"/>
    <property type="molecule type" value="Genomic_DNA"/>
</dbReference>